<evidence type="ECO:0000256" key="8">
    <source>
        <dbReference type="ARBA" id="ARBA00023136"/>
    </source>
</evidence>
<dbReference type="InterPro" id="IPR023201">
    <property type="entry name" value="SecY_dom_sf"/>
</dbReference>
<dbReference type="GeneID" id="15329183"/>
<dbReference type="InterPro" id="IPR002208">
    <property type="entry name" value="SecY/SEC61-alpha"/>
</dbReference>
<keyword evidence="5 12" id="KW-0653">Protein transport</keyword>
<evidence type="ECO:0000256" key="11">
    <source>
        <dbReference type="ARBA" id="ARBA00062357"/>
    </source>
</evidence>
<feature type="transmembrane region" description="Helical" evidence="12">
    <location>
        <begin position="106"/>
        <end position="125"/>
    </location>
</feature>
<evidence type="ECO:0000256" key="4">
    <source>
        <dbReference type="ARBA" id="ARBA00022692"/>
    </source>
</evidence>
<keyword evidence="7 12" id="KW-0811">Translocation</keyword>
<dbReference type="PROSITE" id="PS00756">
    <property type="entry name" value="SECY_2"/>
    <property type="match status" value="1"/>
</dbReference>
<evidence type="ECO:0000256" key="1">
    <source>
        <dbReference type="ARBA" id="ARBA00004141"/>
    </source>
</evidence>
<evidence type="ECO:0000256" key="6">
    <source>
        <dbReference type="ARBA" id="ARBA00022989"/>
    </source>
</evidence>
<dbReference type="RefSeq" id="YP_007878212.1">
    <property type="nucleotide sequence ID" value="NC_021075.1"/>
</dbReference>
<reference evidence="15" key="1">
    <citation type="journal article" date="2013" name="PLoS ONE">
        <title>Evolution of red algal plastid genomes: ancient architectures, introns, horizontal gene transfer, and taxonomic utility of plastid markers.</title>
        <authorList>
            <person name="Janouskovec J."/>
            <person name="Liu S.-L."/>
            <person name="Martone P.T."/>
            <person name="Carre W."/>
            <person name="Leblanc C."/>
            <person name="Collen J."/>
            <person name="Keeling P.J."/>
        </authorList>
    </citation>
    <scope>NUCLEOTIDE SEQUENCE</scope>
</reference>
<keyword evidence="6 12" id="KW-1133">Transmembrane helix</keyword>
<evidence type="ECO:0000256" key="5">
    <source>
        <dbReference type="ARBA" id="ARBA00022927"/>
    </source>
</evidence>
<dbReference type="HAMAP" id="MF_01465">
    <property type="entry name" value="SecY"/>
    <property type="match status" value="1"/>
</dbReference>
<dbReference type="SUPFAM" id="SSF103491">
    <property type="entry name" value="Preprotein translocase SecY subunit"/>
    <property type="match status" value="1"/>
</dbReference>
<comment type="similarity">
    <text evidence="2 12 14">Belongs to the SecY/SEC61-alpha family.</text>
</comment>
<name>M4IU53_CALTB</name>
<evidence type="ECO:0000256" key="7">
    <source>
        <dbReference type="ARBA" id="ARBA00023010"/>
    </source>
</evidence>
<evidence type="ECO:0000313" key="15">
    <source>
        <dbReference type="EMBL" id="AGA63823.1"/>
    </source>
</evidence>
<feature type="transmembrane region" description="Helical" evidence="12">
    <location>
        <begin position="372"/>
        <end position="391"/>
    </location>
</feature>
<evidence type="ECO:0000256" key="2">
    <source>
        <dbReference type="ARBA" id="ARBA00005751"/>
    </source>
</evidence>
<dbReference type="GO" id="GO:0065002">
    <property type="term" value="P:intracellular protein transmembrane transport"/>
    <property type="evidence" value="ECO:0007669"/>
    <property type="project" value="UniProtKB-UniRule"/>
</dbReference>
<dbReference type="FunFam" id="1.10.3370.10:FF:000001">
    <property type="entry name" value="Preprotein translocase subunit SecY"/>
    <property type="match status" value="1"/>
</dbReference>
<sequence length="411" mass="45713">MKLNNTLTEKSIITLLILVLARLGIFVPIPGIDHDTFYTSIGQNALVNFLNIFSGGGLSTIGMFALGIVPYINASIIIQLLIKIIPELESLQKEEGESGRRKITQITRYLTLIWALAQSIAIAFWIKPYVFNWDLSFIIDCVTTLTTGSMIIMWLSELITEYGIGNGASLLIFQNIVSGIPKNIQNYSFNMFSFTQIASIFTLFSLFLFMLLITILIQEGSKKIAIISAKQLNKFKNINSKSYIPLKMNQGGVMPIVFASAAMTIPVYILEIIGNQNIKFFLSLFSPNGPLYIVLYGILIIIFSYFYTSLVLNPDDVAQNLKKMGASIPGIRPGRSTSKYLKKILDKLTLLGSIFLFFVAMIPSIITKITQIKIFQGLGATSLLILVGVAIDTAKQIQTYLISEKYNSMIQ</sequence>
<keyword evidence="8 12" id="KW-0472">Membrane</keyword>
<feature type="transmembrane region" description="Helical" evidence="12">
    <location>
        <begin position="162"/>
        <end position="180"/>
    </location>
</feature>
<dbReference type="PRINTS" id="PR00303">
    <property type="entry name" value="SECYTRNLCASE"/>
</dbReference>
<dbReference type="GO" id="GO:0006605">
    <property type="term" value="P:protein targeting"/>
    <property type="evidence" value="ECO:0007669"/>
    <property type="project" value="UniProtKB-UniRule"/>
</dbReference>
<dbReference type="NCBIfam" id="TIGR00967">
    <property type="entry name" value="3a0501s007"/>
    <property type="match status" value="1"/>
</dbReference>
<geneLocation type="chloroplast" evidence="15"/>
<dbReference type="EMBL" id="KC153978">
    <property type="protein sequence ID" value="AGA63823.1"/>
    <property type="molecule type" value="Genomic_DNA"/>
</dbReference>
<dbReference type="PANTHER" id="PTHR10906">
    <property type="entry name" value="SECY/SEC61-ALPHA FAMILY MEMBER"/>
    <property type="match status" value="1"/>
</dbReference>
<keyword evidence="15" id="KW-0150">Chloroplast</keyword>
<feature type="transmembrane region" description="Helical" evidence="12">
    <location>
        <begin position="290"/>
        <end position="312"/>
    </location>
</feature>
<dbReference type="PIRSF" id="PIRSF004557">
    <property type="entry name" value="SecY"/>
    <property type="match status" value="1"/>
</dbReference>
<dbReference type="Pfam" id="PF00344">
    <property type="entry name" value="SecY"/>
    <property type="match status" value="1"/>
</dbReference>
<dbReference type="GO" id="GO:0009535">
    <property type="term" value="C:chloroplast thylakoid membrane"/>
    <property type="evidence" value="ECO:0007669"/>
    <property type="project" value="UniProtKB-SubCell"/>
</dbReference>
<keyword evidence="4 12" id="KW-0812">Transmembrane</keyword>
<feature type="transmembrane region" description="Helical" evidence="12">
    <location>
        <begin position="52"/>
        <end position="85"/>
    </location>
</feature>
<evidence type="ECO:0000256" key="3">
    <source>
        <dbReference type="ARBA" id="ARBA00022448"/>
    </source>
</evidence>
<comment type="subunit">
    <text evidence="12">Component of the plastid Sec protein translocase complex, which is composed of at least SecY and SecE.</text>
</comment>
<dbReference type="AlphaFoldDB" id="M4IU53"/>
<dbReference type="InterPro" id="IPR030659">
    <property type="entry name" value="SecY_CS"/>
</dbReference>
<dbReference type="PROSITE" id="PS00755">
    <property type="entry name" value="SECY_1"/>
    <property type="match status" value="1"/>
</dbReference>
<feature type="transmembrane region" description="Helical" evidence="12">
    <location>
        <begin position="251"/>
        <end position="270"/>
    </location>
</feature>
<keyword evidence="12" id="KW-0793">Thylakoid</keyword>
<feature type="transmembrane region" description="Helical" evidence="12">
    <location>
        <begin position="348"/>
        <end position="366"/>
    </location>
</feature>
<dbReference type="InterPro" id="IPR026593">
    <property type="entry name" value="SecY"/>
</dbReference>
<proteinExistence type="inferred from homology"/>
<evidence type="ECO:0000256" key="10">
    <source>
        <dbReference type="ARBA" id="ARBA00055151"/>
    </source>
</evidence>
<evidence type="ECO:0000256" key="14">
    <source>
        <dbReference type="RuleBase" id="RU004349"/>
    </source>
</evidence>
<comment type="subunit">
    <text evidence="11">Component of the plastid Sec protein translocase complex, which is composed of at least SecY, SecE and SecG.</text>
</comment>
<evidence type="ECO:0000256" key="13">
    <source>
        <dbReference type="RuleBase" id="RU003484"/>
    </source>
</evidence>
<feature type="transmembrane region" description="Helical" evidence="12">
    <location>
        <begin position="12"/>
        <end position="32"/>
    </location>
</feature>
<organism evidence="15">
    <name type="scientific">Calliarthron tuberculosum</name>
    <name type="common">Coralline red alga</name>
    <name type="synonym">Corallina tuberculosa</name>
    <dbReference type="NCBI Taxonomy" id="48942"/>
    <lineage>
        <taxon>Eukaryota</taxon>
        <taxon>Rhodophyta</taxon>
        <taxon>Florideophyceae</taxon>
        <taxon>Corallinophycidae</taxon>
        <taxon>Corallinales</taxon>
        <taxon>Corallinaceae</taxon>
        <taxon>Corallinoideae</taxon>
        <taxon>Calliarthron</taxon>
    </lineage>
</organism>
<evidence type="ECO:0000256" key="9">
    <source>
        <dbReference type="ARBA" id="ARBA00039733"/>
    </source>
</evidence>
<gene>
    <name evidence="12 15" type="primary">secY</name>
</gene>
<comment type="function">
    <text evidence="10 12">The central subunit of the protein translocation channel SecYE. Consists of two halves formed by TMs 1-5 and 6-10. These two domains form a lateral gate at the front which open onto the bilayer between TMs 2 and 7, and are clamped together by SecE at the back. The channel is closed by both a pore ring composed of hydrophobic SecY resides and a short helix (helix 2A) on the extracellular side of the membrane which forms a plug.</text>
</comment>
<protein>
    <recommendedName>
        <fullName evidence="9 12">Protein translocase subunit SecY</fullName>
    </recommendedName>
</protein>
<feature type="transmembrane region" description="Helical" evidence="12">
    <location>
        <begin position="192"/>
        <end position="217"/>
    </location>
</feature>
<keyword evidence="3 12" id="KW-0813">Transport</keyword>
<feature type="transmembrane region" description="Helical" evidence="12">
    <location>
        <begin position="137"/>
        <end position="155"/>
    </location>
</feature>
<comment type="subcellular location">
    <subcellularLocation>
        <location evidence="1 13">Membrane</location>
        <topology evidence="1 13">Multi-pass membrane protein</topology>
    </subcellularLocation>
    <subcellularLocation>
        <location evidence="12">Plastid</location>
        <location evidence="12">Chloroplast thylakoid membrane</location>
        <topology evidence="12">Multi-pass membrane protein</topology>
    </subcellularLocation>
</comment>
<evidence type="ECO:0000256" key="12">
    <source>
        <dbReference type="HAMAP-Rule" id="MF_01465"/>
    </source>
</evidence>
<dbReference type="Gene3D" id="1.10.3370.10">
    <property type="entry name" value="SecY subunit domain"/>
    <property type="match status" value="1"/>
</dbReference>
<accession>M4IU53</accession>
<keyword evidence="15" id="KW-0934">Plastid</keyword>